<accession>U2TMK9</accession>
<keyword evidence="5" id="KW-0598">Phosphotransferase system</keyword>
<evidence type="ECO:0000256" key="3">
    <source>
        <dbReference type="ARBA" id="ARBA00022475"/>
    </source>
</evidence>
<evidence type="ECO:0000256" key="5">
    <source>
        <dbReference type="ARBA" id="ARBA00022683"/>
    </source>
</evidence>
<comment type="subcellular location">
    <subcellularLocation>
        <location evidence="1">Cell membrane</location>
        <topology evidence="1">Multi-pass membrane protein</topology>
    </subcellularLocation>
</comment>
<evidence type="ECO:0000256" key="8">
    <source>
        <dbReference type="ARBA" id="ARBA00023136"/>
    </source>
</evidence>
<evidence type="ECO:0000313" key="11">
    <source>
        <dbReference type="EMBL" id="ERL07670.1"/>
    </source>
</evidence>
<evidence type="ECO:0000256" key="1">
    <source>
        <dbReference type="ARBA" id="ARBA00004651"/>
    </source>
</evidence>
<feature type="domain" description="PTS EIIC type-2" evidence="10">
    <location>
        <begin position="12"/>
        <end position="448"/>
    </location>
</feature>
<gene>
    <name evidence="11" type="ORF">HMPREF1316_2272</name>
</gene>
<dbReference type="PANTHER" id="PTHR37324">
    <property type="entry name" value="PTS SYSTEM GALACTITOL-SPECIFIC EIIC COMPONENT"/>
    <property type="match status" value="1"/>
</dbReference>
<feature type="transmembrane region" description="Helical" evidence="9">
    <location>
        <begin position="15"/>
        <end position="35"/>
    </location>
</feature>
<evidence type="ECO:0000256" key="6">
    <source>
        <dbReference type="ARBA" id="ARBA00022692"/>
    </source>
</evidence>
<evidence type="ECO:0000259" key="10">
    <source>
        <dbReference type="PROSITE" id="PS51104"/>
    </source>
</evidence>
<evidence type="ECO:0000256" key="7">
    <source>
        <dbReference type="ARBA" id="ARBA00022989"/>
    </source>
</evidence>
<feature type="transmembrane region" description="Helical" evidence="9">
    <location>
        <begin position="429"/>
        <end position="449"/>
    </location>
</feature>
<dbReference type="PATRIC" id="fig|1125712.3.peg.1616"/>
<dbReference type="Proteomes" id="UP000016638">
    <property type="component" value="Unassembled WGS sequence"/>
</dbReference>
<feature type="transmembrane region" description="Helical" evidence="9">
    <location>
        <begin position="363"/>
        <end position="385"/>
    </location>
</feature>
<evidence type="ECO:0000313" key="12">
    <source>
        <dbReference type="Proteomes" id="UP000016638"/>
    </source>
</evidence>
<dbReference type="PROSITE" id="PS51104">
    <property type="entry name" value="PTS_EIIC_TYPE_2"/>
    <property type="match status" value="1"/>
</dbReference>
<dbReference type="RefSeq" id="WP_021726509.1">
    <property type="nucleotide sequence ID" value="NZ_AWEZ01000056.1"/>
</dbReference>
<feature type="transmembrane region" description="Helical" evidence="9">
    <location>
        <begin position="101"/>
        <end position="120"/>
    </location>
</feature>
<keyword evidence="4" id="KW-0762">Sugar transport</keyword>
<protein>
    <submittedName>
        <fullName evidence="11">PTS system sugar-specific permease component</fullName>
    </submittedName>
</protein>
<dbReference type="OrthoDB" id="9787936at2"/>
<feature type="transmembrane region" description="Helical" evidence="9">
    <location>
        <begin position="132"/>
        <end position="162"/>
    </location>
</feature>
<dbReference type="InterPro" id="IPR004703">
    <property type="entry name" value="PTS_sugar-sp_permease"/>
</dbReference>
<dbReference type="InterPro" id="IPR013014">
    <property type="entry name" value="PTS_EIIC_2"/>
</dbReference>
<evidence type="ECO:0000256" key="9">
    <source>
        <dbReference type="SAM" id="Phobius"/>
    </source>
</evidence>
<feature type="transmembrane region" description="Helical" evidence="9">
    <location>
        <begin position="226"/>
        <end position="247"/>
    </location>
</feature>
<keyword evidence="3" id="KW-1003">Cell membrane</keyword>
<feature type="transmembrane region" description="Helical" evidence="9">
    <location>
        <begin position="47"/>
        <end position="67"/>
    </location>
</feature>
<dbReference type="GO" id="GO:0009401">
    <property type="term" value="P:phosphoenolpyruvate-dependent sugar phosphotransferase system"/>
    <property type="evidence" value="ECO:0007669"/>
    <property type="project" value="UniProtKB-KW"/>
</dbReference>
<sequence>MDQIIGFANAVFTPIINMGAAPMMVIILTVIACCFKVKFSEALMGGLKLGIAITGISAVIGLLTTAFSDAMTKFVASTGIQLTITDLGWAPLATITWGSPYTLFFLLIMVLVDIVMIVLDRTNTIDVDVFDIWHLAFVGLACMYFGAPLWVATLLVVFIGILKIMNSDVMRPTFNDLIDAPGNPMTTTHMNYMMNPIIMVFNKFFDRFLPGLDKYDFDAAKLNERVGFWGSKFSIGIYLGIFVGLLAHEDIKSICTLAFTAAVCLELFSLIGTWFIEAIEPLSQGISNFANERLQGRAFNVGLDWPFLAGRAEIWAAANVLAPIMLLESLVLPGNGLLPLGGIIAMGLTPALLVVTRGKMLRMIIIGTIVLPVFLWAGTLVAPFVTQMALQVGAFPSGLTAGQLISDTTMEGPVEKFLAFLLGNGCTNLQYLLFFVLALAAYFLLFMWYRREMQRRNAEDYVKAGICMPDRLVTGSFAAAAGDSDTGTEASPE</sequence>
<reference evidence="11 12" key="1">
    <citation type="submission" date="2013-08" db="EMBL/GenBank/DDBJ databases">
        <authorList>
            <person name="Durkin A.S."/>
            <person name="Haft D.R."/>
            <person name="McCorrison J."/>
            <person name="Torralba M."/>
            <person name="Gillis M."/>
            <person name="Haft D.H."/>
            <person name="Methe B."/>
            <person name="Sutton G."/>
            <person name="Nelson K.E."/>
        </authorList>
    </citation>
    <scope>NUCLEOTIDE SEQUENCE [LARGE SCALE GENOMIC DNA]</scope>
    <source>
        <strain evidence="11 12">F0195</strain>
    </source>
</reference>
<evidence type="ECO:0000256" key="2">
    <source>
        <dbReference type="ARBA" id="ARBA00022448"/>
    </source>
</evidence>
<keyword evidence="7 9" id="KW-1133">Transmembrane helix</keyword>
<keyword evidence="12" id="KW-1185">Reference proteome</keyword>
<dbReference type="PIRSF" id="PIRSF006304">
    <property type="entry name" value="GatC"/>
    <property type="match status" value="1"/>
</dbReference>
<comment type="caution">
    <text evidence="11">The sequence shown here is derived from an EMBL/GenBank/DDBJ whole genome shotgun (WGS) entry which is preliminary data.</text>
</comment>
<keyword evidence="2" id="KW-0813">Transport</keyword>
<name>U2TMK9_9ACTN</name>
<keyword evidence="8 9" id="KW-0472">Membrane</keyword>
<keyword evidence="6 9" id="KW-0812">Transmembrane</keyword>
<dbReference type="AlphaFoldDB" id="U2TMK9"/>
<dbReference type="GO" id="GO:0005886">
    <property type="term" value="C:plasma membrane"/>
    <property type="evidence" value="ECO:0007669"/>
    <property type="project" value="UniProtKB-SubCell"/>
</dbReference>
<dbReference type="eggNOG" id="COG3775">
    <property type="taxonomic scope" value="Bacteria"/>
</dbReference>
<proteinExistence type="predicted"/>
<dbReference type="GO" id="GO:0015577">
    <property type="term" value="F:galactitol transmembrane transporter activity"/>
    <property type="evidence" value="ECO:0007669"/>
    <property type="project" value="InterPro"/>
</dbReference>
<dbReference type="PANTHER" id="PTHR37324:SF2">
    <property type="entry name" value="PTS SYSTEM GALACTITOL-SPECIFIC EIIC COMPONENT"/>
    <property type="match status" value="1"/>
</dbReference>
<evidence type="ECO:0000256" key="4">
    <source>
        <dbReference type="ARBA" id="ARBA00022597"/>
    </source>
</evidence>
<feature type="transmembrane region" description="Helical" evidence="9">
    <location>
        <begin position="254"/>
        <end position="276"/>
    </location>
</feature>
<organism evidence="11 12">
    <name type="scientific">Olsenella profusa F0195</name>
    <dbReference type="NCBI Taxonomy" id="1125712"/>
    <lineage>
        <taxon>Bacteria</taxon>
        <taxon>Bacillati</taxon>
        <taxon>Actinomycetota</taxon>
        <taxon>Coriobacteriia</taxon>
        <taxon>Coriobacteriales</taxon>
        <taxon>Atopobiaceae</taxon>
        <taxon>Olsenella</taxon>
    </lineage>
</organism>
<dbReference type="Pfam" id="PF03611">
    <property type="entry name" value="EIIC-GAT"/>
    <property type="match status" value="1"/>
</dbReference>
<feature type="transmembrane region" description="Helical" evidence="9">
    <location>
        <begin position="336"/>
        <end position="356"/>
    </location>
</feature>
<dbReference type="InterPro" id="IPR013853">
    <property type="entry name" value="EIIC-GAT"/>
</dbReference>
<dbReference type="EMBL" id="AWEZ01000056">
    <property type="protein sequence ID" value="ERL07670.1"/>
    <property type="molecule type" value="Genomic_DNA"/>
</dbReference>
<dbReference type="STRING" id="1125712.HMPREF1316_2272"/>